<dbReference type="GO" id="GO:0005789">
    <property type="term" value="C:endoplasmic reticulum membrane"/>
    <property type="evidence" value="ECO:0007669"/>
    <property type="project" value="UniProtKB-SubCell"/>
</dbReference>
<organism evidence="14 15">
    <name type="scientific">Paxillus rubicundulus Ve08.2h10</name>
    <dbReference type="NCBI Taxonomy" id="930991"/>
    <lineage>
        <taxon>Eukaryota</taxon>
        <taxon>Fungi</taxon>
        <taxon>Dikarya</taxon>
        <taxon>Basidiomycota</taxon>
        <taxon>Agaricomycotina</taxon>
        <taxon>Agaricomycetes</taxon>
        <taxon>Agaricomycetidae</taxon>
        <taxon>Boletales</taxon>
        <taxon>Paxilineae</taxon>
        <taxon>Paxillaceae</taxon>
        <taxon>Paxillus</taxon>
    </lineage>
</organism>
<dbReference type="FunCoup" id="A0A0D0E4J6">
    <property type="interactions" value="163"/>
</dbReference>
<proteinExistence type="inferred from homology"/>
<dbReference type="SUPFAM" id="SSF53474">
    <property type="entry name" value="alpha/beta-Hydrolases"/>
    <property type="match status" value="1"/>
</dbReference>
<reference evidence="14 15" key="1">
    <citation type="submission" date="2014-04" db="EMBL/GenBank/DDBJ databases">
        <authorList>
            <consortium name="DOE Joint Genome Institute"/>
            <person name="Kuo A."/>
            <person name="Kohler A."/>
            <person name="Jargeat P."/>
            <person name="Nagy L.G."/>
            <person name="Floudas D."/>
            <person name="Copeland A."/>
            <person name="Barry K.W."/>
            <person name="Cichocki N."/>
            <person name="Veneault-Fourrey C."/>
            <person name="LaButti K."/>
            <person name="Lindquist E.A."/>
            <person name="Lipzen A."/>
            <person name="Lundell T."/>
            <person name="Morin E."/>
            <person name="Murat C."/>
            <person name="Sun H."/>
            <person name="Tunlid A."/>
            <person name="Henrissat B."/>
            <person name="Grigoriev I.V."/>
            <person name="Hibbett D.S."/>
            <person name="Martin F."/>
            <person name="Nordberg H.P."/>
            <person name="Cantor M.N."/>
            <person name="Hua S.X."/>
        </authorList>
    </citation>
    <scope>NUCLEOTIDE SEQUENCE [LARGE SCALE GENOMIC DNA]</scope>
    <source>
        <strain evidence="14 15">Ve08.2h10</strain>
    </source>
</reference>
<keyword evidence="5 10" id="KW-0378">Hydrolase</keyword>
<feature type="transmembrane region" description="Helical" evidence="10">
    <location>
        <begin position="842"/>
        <end position="861"/>
    </location>
</feature>
<dbReference type="InterPro" id="IPR012908">
    <property type="entry name" value="PGAP1-ab_dom-like"/>
</dbReference>
<comment type="caution">
    <text evidence="10">Lacks conserved residue(s) required for the propagation of feature annotation.</text>
</comment>
<evidence type="ECO:0000256" key="8">
    <source>
        <dbReference type="ARBA" id="ARBA00022989"/>
    </source>
</evidence>
<keyword evidence="8 10" id="KW-1133">Transmembrane helix</keyword>
<evidence type="ECO:0000256" key="9">
    <source>
        <dbReference type="ARBA" id="ARBA00023136"/>
    </source>
</evidence>
<keyword evidence="9 10" id="KW-0472">Membrane</keyword>
<dbReference type="EC" id="3.1.-.-" evidence="10"/>
<feature type="transmembrane region" description="Helical" evidence="10">
    <location>
        <begin position="661"/>
        <end position="682"/>
    </location>
</feature>
<keyword evidence="15" id="KW-1185">Reference proteome</keyword>
<dbReference type="GO" id="GO:0015031">
    <property type="term" value="P:protein transport"/>
    <property type="evidence" value="ECO:0007669"/>
    <property type="project" value="UniProtKB-KW"/>
</dbReference>
<keyword evidence="6 10" id="KW-0256">Endoplasmic reticulum</keyword>
<feature type="region of interest" description="Disordered" evidence="11">
    <location>
        <begin position="805"/>
        <end position="827"/>
    </location>
</feature>
<keyword evidence="3 10" id="KW-0813">Transport</keyword>
<evidence type="ECO:0000256" key="1">
    <source>
        <dbReference type="ARBA" id="ARBA00004477"/>
    </source>
</evidence>
<dbReference type="AlphaFoldDB" id="A0A0D0E4J6"/>
<evidence type="ECO:0000256" key="3">
    <source>
        <dbReference type="ARBA" id="ARBA00022448"/>
    </source>
</evidence>
<feature type="transmembrane region" description="Helical" evidence="10">
    <location>
        <begin position="688"/>
        <end position="719"/>
    </location>
</feature>
<dbReference type="PANTHER" id="PTHR15495">
    <property type="entry name" value="NEGATIVE REGULATOR OF VESICLE FORMATION-RELATED"/>
    <property type="match status" value="1"/>
</dbReference>
<feature type="domain" description="GPI inositol-deacylase PGAP1-like alpha/beta" evidence="12">
    <location>
        <begin position="78"/>
        <end position="294"/>
    </location>
</feature>
<dbReference type="OrthoDB" id="348976at2759"/>
<dbReference type="GO" id="GO:0006505">
    <property type="term" value="P:GPI anchor metabolic process"/>
    <property type="evidence" value="ECO:0007669"/>
    <property type="project" value="TreeGrafter"/>
</dbReference>
<dbReference type="Pfam" id="PF25140">
    <property type="entry name" value="PGAP1_TMD"/>
    <property type="match status" value="1"/>
</dbReference>
<feature type="transmembrane region" description="Helical" evidence="10">
    <location>
        <begin position="902"/>
        <end position="922"/>
    </location>
</feature>
<evidence type="ECO:0000256" key="4">
    <source>
        <dbReference type="ARBA" id="ARBA00022692"/>
    </source>
</evidence>
<dbReference type="PANTHER" id="PTHR15495:SF7">
    <property type="entry name" value="GPI INOSITOL-DEACYLASE"/>
    <property type="match status" value="1"/>
</dbReference>
<dbReference type="GO" id="GO:0050185">
    <property type="term" value="F:phosphatidylinositol deacylase activity"/>
    <property type="evidence" value="ECO:0007669"/>
    <property type="project" value="TreeGrafter"/>
</dbReference>
<feature type="domain" description="GPI inositol-deacylase transmembrane" evidence="13">
    <location>
        <begin position="689"/>
        <end position="945"/>
    </location>
</feature>
<dbReference type="InterPro" id="IPR056824">
    <property type="entry name" value="PGAP1_TMD"/>
</dbReference>
<evidence type="ECO:0000256" key="5">
    <source>
        <dbReference type="ARBA" id="ARBA00022801"/>
    </source>
</evidence>
<evidence type="ECO:0000313" key="15">
    <source>
        <dbReference type="Proteomes" id="UP000054538"/>
    </source>
</evidence>
<dbReference type="HOGENOM" id="CLU_006103_0_0_1"/>
<dbReference type="InterPro" id="IPR039529">
    <property type="entry name" value="PGAP1/BST1"/>
</dbReference>
<name>A0A0D0E4J6_9AGAM</name>
<comment type="function">
    <text evidence="10">Involved in inositol deacylation of GPI-anchored proteins which plays important roles in the quality control and ER-associated degradation of GPI-anchored proteins.</text>
</comment>
<accession>A0A0D0E4J6</accession>
<evidence type="ECO:0000256" key="10">
    <source>
        <dbReference type="RuleBase" id="RU365011"/>
    </source>
</evidence>
<sequence>MSTNAPIILGVFTLLALYTLYRAASDIPRRISPQGCRMSWMSPSYLLQSEFNTSWTPLASRYSLLLYKEVGWEPNQAMGVPVLFIPGNAGSSHQVRSIASSAARQYFSSPFVVSNEFTRRNVKSLDFYAVEFNEDLSAFHGPTLDSQIAYTSVAITYILSHYPPHTRLIIMGHSMGGVVGTALLPSEHVSALITMSVPHTLPPVRFDARIEEIYERNRKVLNDDEAPILSVCGGATDVMIPSESCILPKSAGEGHVYRRTVFTSALEGAWTGVGHREMVWCHQVRWRVARAALELGGAKSVGERGVVLDRWLRDGHLLPPTLEGGPEVNLEEGEFEVLPEDMHLVLQRPLGKRTYLLPVTSAGDVEDERTFVLFVSQGSISNVSPYHALNLRADVQLCAQSPADAGVVCIPLIPTTLKLLPSPIPGKPFPAPDEGSDESEGVVLFEAQVPRGVGGWVGVSVDAGEDGGGWVVGGFDRRRDVESEIGLLGLIFGGAKISLPHSDSLRTRITLAQLPANALLVYRLVPQTTGHPSCAAPLFSPLLMYTSHASEIHYYPLTSGKAVSLHTHSSAPYVPPLGLTPSHGLSLTVYISGSRCHDATIFLAVDWWATAGSMGTRYPTTLLSWGVGIVSLILFHSWSVDGQRLSVRELLGAFVRRTMPTLMVISAVVGLLPLGPECHLGIAGELRAVSAVLAVALVGVATGMVCVSWWMLVALMWLLKPAGKIFAPSRRPEAVGVGRSTFFSMILVLLFVLLFVPWQVAFLGCWLIQLFNCAATSRPKPYPGSAPTLASTPMEPIPPYEQARDVDKADDENGGDSTAPSSRPPNAYSQVLKPSYHQNTCILLLMMWLLPFVAPVFVVWVRTLQTAGHTTPFNWDHNVFKVAPVLWLVDYLGRGRLLDTRLTSTISARWGFVAVAMVAFLAGGRRAYLVYDAANVQMAVVMLCQVTSWYYR</sequence>
<dbReference type="STRING" id="930991.A0A0D0E4J6"/>
<dbReference type="GO" id="GO:0006888">
    <property type="term" value="P:endoplasmic reticulum to Golgi vesicle-mediated transport"/>
    <property type="evidence" value="ECO:0007669"/>
    <property type="project" value="TreeGrafter"/>
</dbReference>
<evidence type="ECO:0000256" key="11">
    <source>
        <dbReference type="SAM" id="MobiDB-lite"/>
    </source>
</evidence>
<reference evidence="15" key="2">
    <citation type="submission" date="2015-01" db="EMBL/GenBank/DDBJ databases">
        <title>Evolutionary Origins and Diversification of the Mycorrhizal Mutualists.</title>
        <authorList>
            <consortium name="DOE Joint Genome Institute"/>
            <consortium name="Mycorrhizal Genomics Consortium"/>
            <person name="Kohler A."/>
            <person name="Kuo A."/>
            <person name="Nagy L.G."/>
            <person name="Floudas D."/>
            <person name="Copeland A."/>
            <person name="Barry K.W."/>
            <person name="Cichocki N."/>
            <person name="Veneault-Fourrey C."/>
            <person name="LaButti K."/>
            <person name="Lindquist E.A."/>
            <person name="Lipzen A."/>
            <person name="Lundell T."/>
            <person name="Morin E."/>
            <person name="Murat C."/>
            <person name="Riley R."/>
            <person name="Ohm R."/>
            <person name="Sun H."/>
            <person name="Tunlid A."/>
            <person name="Henrissat B."/>
            <person name="Grigoriev I.V."/>
            <person name="Hibbett D.S."/>
            <person name="Martin F."/>
        </authorList>
    </citation>
    <scope>NUCLEOTIDE SEQUENCE [LARGE SCALE GENOMIC DNA]</scope>
    <source>
        <strain evidence="15">Ve08.2h10</strain>
    </source>
</reference>
<dbReference type="EMBL" id="KN825002">
    <property type="protein sequence ID" value="KIK96129.1"/>
    <property type="molecule type" value="Genomic_DNA"/>
</dbReference>
<gene>
    <name evidence="14" type="ORF">PAXRUDRAFT_139136</name>
</gene>
<dbReference type="Proteomes" id="UP000054538">
    <property type="component" value="Unassembled WGS sequence"/>
</dbReference>
<dbReference type="Pfam" id="PF07819">
    <property type="entry name" value="PGAP1"/>
    <property type="match status" value="1"/>
</dbReference>
<evidence type="ECO:0000256" key="2">
    <source>
        <dbReference type="ARBA" id="ARBA00006931"/>
    </source>
</evidence>
<evidence type="ECO:0000259" key="13">
    <source>
        <dbReference type="Pfam" id="PF25140"/>
    </source>
</evidence>
<dbReference type="InterPro" id="IPR029058">
    <property type="entry name" value="AB_hydrolase_fold"/>
</dbReference>
<evidence type="ECO:0000259" key="12">
    <source>
        <dbReference type="Pfam" id="PF07819"/>
    </source>
</evidence>
<comment type="subcellular location">
    <subcellularLocation>
        <location evidence="1">Endoplasmic reticulum membrane</location>
        <topology evidence="1">Multi-pass membrane protein</topology>
    </subcellularLocation>
</comment>
<protein>
    <recommendedName>
        <fullName evidence="10">GPI inositol-deacylase</fullName>
        <ecNumber evidence="10">3.1.-.-</ecNumber>
    </recommendedName>
</protein>
<comment type="similarity">
    <text evidence="2 10">Belongs to the GPI inositol-deacylase family.</text>
</comment>
<dbReference type="Gene3D" id="3.40.50.1820">
    <property type="entry name" value="alpha/beta hydrolase"/>
    <property type="match status" value="1"/>
</dbReference>
<keyword evidence="7 10" id="KW-0653">Protein transport</keyword>
<feature type="transmembrane region" description="Helical" evidence="10">
    <location>
        <begin position="740"/>
        <end position="760"/>
    </location>
</feature>
<evidence type="ECO:0000256" key="6">
    <source>
        <dbReference type="ARBA" id="ARBA00022824"/>
    </source>
</evidence>
<dbReference type="InParanoid" id="A0A0D0E4J6"/>
<evidence type="ECO:0000256" key="7">
    <source>
        <dbReference type="ARBA" id="ARBA00022927"/>
    </source>
</evidence>
<evidence type="ECO:0000313" key="14">
    <source>
        <dbReference type="EMBL" id="KIK96129.1"/>
    </source>
</evidence>
<keyword evidence="4 10" id="KW-0812">Transmembrane</keyword>